<name>A0A4R1GI02_9BACT</name>
<comment type="pathway">
    <text evidence="1">Carbohydrate metabolism; tricarboxylic acid cycle; fumarate from succinate (bacterial route): step 1/1.</text>
</comment>
<accession>A0A4R1GI02</accession>
<dbReference type="GO" id="GO:0006099">
    <property type="term" value="P:tricarboxylic acid cycle"/>
    <property type="evidence" value="ECO:0007669"/>
    <property type="project" value="UniProtKB-KW"/>
</dbReference>
<keyword evidence="10 11" id="KW-0003">3Fe-4S</keyword>
<dbReference type="NCBIfam" id="TIGR00384">
    <property type="entry name" value="dhsB"/>
    <property type="match status" value="1"/>
</dbReference>
<dbReference type="GO" id="GO:0022904">
    <property type="term" value="P:respiratory electron transport chain"/>
    <property type="evidence" value="ECO:0007669"/>
    <property type="project" value="TreeGrafter"/>
</dbReference>
<dbReference type="PROSITE" id="PS00198">
    <property type="entry name" value="4FE4S_FER_1"/>
    <property type="match status" value="2"/>
</dbReference>
<evidence type="ECO:0000256" key="2">
    <source>
        <dbReference type="ARBA" id="ARBA00009433"/>
    </source>
</evidence>
<dbReference type="Gene3D" id="3.10.20.30">
    <property type="match status" value="1"/>
</dbReference>
<evidence type="ECO:0000256" key="10">
    <source>
        <dbReference type="ARBA" id="ARBA00023291"/>
    </source>
</evidence>
<dbReference type="GO" id="GO:0008177">
    <property type="term" value="F:succinate dehydrogenase (quinone) activity"/>
    <property type="evidence" value="ECO:0007669"/>
    <property type="project" value="UniProtKB-EC"/>
</dbReference>
<evidence type="ECO:0000313" key="14">
    <source>
        <dbReference type="EMBL" id="TCK06700.1"/>
    </source>
</evidence>
<dbReference type="InterPro" id="IPR004489">
    <property type="entry name" value="Succ_DH/fum_Rdtase_Fe-S"/>
</dbReference>
<comment type="cofactor">
    <cofactor evidence="11">
        <name>[3Fe-4S] cluster</name>
        <dbReference type="ChEBI" id="CHEBI:21137"/>
    </cofactor>
    <text evidence="11">Binds 1 [3Fe-4S] cluster.</text>
</comment>
<comment type="similarity">
    <text evidence="2 11">Belongs to the succinate dehydrogenase/fumarate reductase iron-sulfur protein family.</text>
</comment>
<dbReference type="GO" id="GO:0051539">
    <property type="term" value="F:4 iron, 4 sulfur cluster binding"/>
    <property type="evidence" value="ECO:0007669"/>
    <property type="project" value="UniProtKB-KW"/>
</dbReference>
<dbReference type="SUPFAM" id="SSF54292">
    <property type="entry name" value="2Fe-2S ferredoxin-like"/>
    <property type="match status" value="1"/>
</dbReference>
<evidence type="ECO:0000256" key="9">
    <source>
        <dbReference type="ARBA" id="ARBA00023014"/>
    </source>
</evidence>
<evidence type="ECO:0000259" key="13">
    <source>
        <dbReference type="PROSITE" id="PS51379"/>
    </source>
</evidence>
<dbReference type="InterPro" id="IPR009051">
    <property type="entry name" value="Helical_ferredxn"/>
</dbReference>
<dbReference type="GO" id="GO:0009055">
    <property type="term" value="F:electron transfer activity"/>
    <property type="evidence" value="ECO:0007669"/>
    <property type="project" value="InterPro"/>
</dbReference>
<keyword evidence="6 11" id="KW-0479">Metal-binding</keyword>
<dbReference type="InterPro" id="IPR050573">
    <property type="entry name" value="SDH/FRD_Iron-Sulfur"/>
</dbReference>
<keyword evidence="4" id="KW-0816">Tricarboxylic acid cycle</keyword>
<keyword evidence="15" id="KW-1185">Reference proteome</keyword>
<keyword evidence="9 11" id="KW-0411">Iron-sulfur</keyword>
<dbReference type="InterPro" id="IPR012675">
    <property type="entry name" value="Beta-grasp_dom_sf"/>
</dbReference>
<feature type="domain" description="4Fe-4S ferredoxin-type" evidence="13">
    <location>
        <begin position="198"/>
        <end position="229"/>
    </location>
</feature>
<dbReference type="Gene3D" id="1.10.1060.10">
    <property type="entry name" value="Alpha-helical ferredoxin"/>
    <property type="match status" value="1"/>
</dbReference>
<dbReference type="EMBL" id="SMFV01000001">
    <property type="protein sequence ID" value="TCK06700.1"/>
    <property type="molecule type" value="Genomic_DNA"/>
</dbReference>
<dbReference type="PROSITE" id="PS51379">
    <property type="entry name" value="4FE4S_FER_2"/>
    <property type="match status" value="1"/>
</dbReference>
<dbReference type="AlphaFoldDB" id="A0A4R1GI02"/>
<sequence>METVTLKVFRFDPEKDKVPYYKDYEVPVEGTLLNALLYIKENLDPTLSFRAFCRSEVCGSCSVRVNGKTKLACKTPLKELVKTWKGKPLRIDPLNHLNVIRDLVVDIDKPIEKMKTLIPWLVPDPRVVPSDPRHESIIYPEEMELYKDQIHCMLCFSCYSVCEAVEDNERYRGPFAFSKAYRFQVDRRDIETAKERRIRYSISGGLWSCVQCQKCLHVCPKGVKPAEDIQNLRGQAVKKGFTDKPGAKKLKHYVDWIYATGQINRLYLPEEVYGNKEARKKLMEAYEKMGVEVWEVPKPTKGLMKFRDIYLEILSREEKALELDFSHVRKIDKMVSDIFKADICTVVDKARQNGKKSKGLISKLKGLLGGSDD</sequence>
<dbReference type="SUPFAM" id="SSF46548">
    <property type="entry name" value="alpha-helical ferredoxin"/>
    <property type="match status" value="1"/>
</dbReference>
<evidence type="ECO:0000256" key="8">
    <source>
        <dbReference type="ARBA" id="ARBA00023004"/>
    </source>
</evidence>
<dbReference type="GO" id="GO:0051538">
    <property type="term" value="F:3 iron, 4 sulfur cluster binding"/>
    <property type="evidence" value="ECO:0007669"/>
    <property type="project" value="UniProtKB-KW"/>
</dbReference>
<dbReference type="PROSITE" id="PS51085">
    <property type="entry name" value="2FE2S_FER_2"/>
    <property type="match status" value="1"/>
</dbReference>
<protein>
    <recommendedName>
        <fullName evidence="11">Fumarate reductase iron-sulfur subunit</fullName>
        <ecNumber evidence="11">1.3.5.1</ecNumber>
    </recommendedName>
</protein>
<dbReference type="EC" id="1.3.5.1" evidence="11"/>
<dbReference type="Proteomes" id="UP000295777">
    <property type="component" value="Unassembled WGS sequence"/>
</dbReference>
<evidence type="ECO:0000256" key="11">
    <source>
        <dbReference type="RuleBase" id="RU361237"/>
    </source>
</evidence>
<feature type="domain" description="2Fe-2S ferredoxin-type" evidence="12">
    <location>
        <begin position="2"/>
        <end position="97"/>
    </location>
</feature>
<comment type="catalytic activity">
    <reaction evidence="11">
        <text>a menaquinone + succinate = a menaquinol + fumarate</text>
        <dbReference type="Rhea" id="RHEA:27834"/>
        <dbReference type="Rhea" id="RHEA-COMP:9537"/>
        <dbReference type="Rhea" id="RHEA-COMP:9539"/>
        <dbReference type="ChEBI" id="CHEBI:16374"/>
        <dbReference type="ChEBI" id="CHEBI:18151"/>
        <dbReference type="ChEBI" id="CHEBI:29806"/>
        <dbReference type="ChEBI" id="CHEBI:30031"/>
        <dbReference type="EC" id="1.3.5.1"/>
    </reaction>
</comment>
<dbReference type="CDD" id="cd00207">
    <property type="entry name" value="fer2"/>
    <property type="match status" value="1"/>
</dbReference>
<dbReference type="InterPro" id="IPR017900">
    <property type="entry name" value="4Fe4S_Fe_S_CS"/>
</dbReference>
<dbReference type="OrthoDB" id="9804391at2"/>
<dbReference type="Pfam" id="PF13085">
    <property type="entry name" value="Fer2_3"/>
    <property type="match status" value="1"/>
</dbReference>
<dbReference type="GO" id="GO:0051537">
    <property type="term" value="F:2 iron, 2 sulfur cluster binding"/>
    <property type="evidence" value="ECO:0007669"/>
    <property type="project" value="UniProtKB-KW"/>
</dbReference>
<reference evidence="14 15" key="1">
    <citation type="submission" date="2019-03" db="EMBL/GenBank/DDBJ databases">
        <title>Genomic Encyclopedia of Archaeal and Bacterial Type Strains, Phase II (KMG-II): from individual species to whole genera.</title>
        <authorList>
            <person name="Goeker M."/>
        </authorList>
    </citation>
    <scope>NUCLEOTIDE SEQUENCE [LARGE SCALE GENOMIC DNA]</scope>
    <source>
        <strain evidence="14 15">DSM 24425</strain>
    </source>
</reference>
<organism evidence="14 15">
    <name type="scientific">Phorcysia thermohydrogeniphila</name>
    <dbReference type="NCBI Taxonomy" id="936138"/>
    <lineage>
        <taxon>Bacteria</taxon>
        <taxon>Pseudomonadati</taxon>
        <taxon>Aquificota</taxon>
        <taxon>Aquificia</taxon>
        <taxon>Desulfurobacteriales</taxon>
        <taxon>Desulfurobacteriaceae</taxon>
        <taxon>Phorcysia</taxon>
    </lineage>
</organism>
<evidence type="ECO:0000256" key="1">
    <source>
        <dbReference type="ARBA" id="ARBA00004894"/>
    </source>
</evidence>
<evidence type="ECO:0000256" key="7">
    <source>
        <dbReference type="ARBA" id="ARBA00023002"/>
    </source>
</evidence>
<evidence type="ECO:0000256" key="4">
    <source>
        <dbReference type="ARBA" id="ARBA00022532"/>
    </source>
</evidence>
<comment type="cofactor">
    <cofactor evidence="11">
        <name>[4Fe-4S] cluster</name>
        <dbReference type="ChEBI" id="CHEBI:49883"/>
    </cofactor>
    <text evidence="11">Binds 1 [4Fe-4S] cluster.</text>
</comment>
<evidence type="ECO:0000256" key="3">
    <source>
        <dbReference type="ARBA" id="ARBA00022485"/>
    </source>
</evidence>
<evidence type="ECO:0000256" key="5">
    <source>
        <dbReference type="ARBA" id="ARBA00022714"/>
    </source>
</evidence>
<keyword evidence="3 11" id="KW-0004">4Fe-4S</keyword>
<dbReference type="RefSeq" id="WP_132525476.1">
    <property type="nucleotide sequence ID" value="NZ_SMFV01000001.1"/>
</dbReference>
<dbReference type="GO" id="GO:0046872">
    <property type="term" value="F:metal ion binding"/>
    <property type="evidence" value="ECO:0007669"/>
    <property type="project" value="UniProtKB-KW"/>
</dbReference>
<dbReference type="InterPro" id="IPR025192">
    <property type="entry name" value="Succ_DH/fum_Rdtase_N"/>
</dbReference>
<dbReference type="Pfam" id="PF13183">
    <property type="entry name" value="Fer4_8"/>
    <property type="match status" value="1"/>
</dbReference>
<dbReference type="InterPro" id="IPR001041">
    <property type="entry name" value="2Fe-2S_ferredoxin-type"/>
</dbReference>
<dbReference type="PANTHER" id="PTHR11921">
    <property type="entry name" value="SUCCINATE DEHYDROGENASE IRON-SULFUR PROTEIN"/>
    <property type="match status" value="1"/>
</dbReference>
<dbReference type="PANTHER" id="PTHR11921:SF29">
    <property type="entry name" value="SUCCINATE DEHYDROGENASE [UBIQUINONE] IRON-SULFUR SUBUNIT, MITOCHONDRIAL"/>
    <property type="match status" value="1"/>
</dbReference>
<evidence type="ECO:0000256" key="6">
    <source>
        <dbReference type="ARBA" id="ARBA00022723"/>
    </source>
</evidence>
<comment type="caution">
    <text evidence="14">The sequence shown here is derived from an EMBL/GenBank/DDBJ whole genome shotgun (WGS) entry which is preliminary data.</text>
</comment>
<evidence type="ECO:0000313" key="15">
    <source>
        <dbReference type="Proteomes" id="UP000295777"/>
    </source>
</evidence>
<evidence type="ECO:0000259" key="12">
    <source>
        <dbReference type="PROSITE" id="PS51085"/>
    </source>
</evidence>
<gene>
    <name evidence="14" type="ORF">CLV27_0506</name>
</gene>
<comment type="cofactor">
    <cofactor evidence="11">
        <name>[2Fe-2S] cluster</name>
        <dbReference type="ChEBI" id="CHEBI:190135"/>
    </cofactor>
    <text evidence="11">Binds 1 [2Fe-2S] cluster.</text>
</comment>
<proteinExistence type="inferred from homology"/>
<keyword evidence="8 11" id="KW-0408">Iron</keyword>
<dbReference type="InterPro" id="IPR036010">
    <property type="entry name" value="2Fe-2S_ferredoxin-like_sf"/>
</dbReference>
<dbReference type="InterPro" id="IPR017896">
    <property type="entry name" value="4Fe4S_Fe-S-bd"/>
</dbReference>
<keyword evidence="7" id="KW-0560">Oxidoreductase</keyword>
<keyword evidence="5 11" id="KW-0001">2Fe-2S</keyword>